<keyword evidence="1" id="KW-0812">Transmembrane</keyword>
<protein>
    <submittedName>
        <fullName evidence="2">Uncharacterized protein</fullName>
    </submittedName>
</protein>
<keyword evidence="3" id="KW-1185">Reference proteome</keyword>
<keyword evidence="1" id="KW-1133">Transmembrane helix</keyword>
<keyword evidence="1" id="KW-0472">Membrane</keyword>
<proteinExistence type="predicted"/>
<gene>
    <name evidence="2" type="ORF">Ddye_024056</name>
</gene>
<evidence type="ECO:0000256" key="1">
    <source>
        <dbReference type="SAM" id="Phobius"/>
    </source>
</evidence>
<dbReference type="Proteomes" id="UP001280121">
    <property type="component" value="Unassembled WGS sequence"/>
</dbReference>
<feature type="transmembrane region" description="Helical" evidence="1">
    <location>
        <begin position="69"/>
        <end position="89"/>
    </location>
</feature>
<accession>A0AAD9TV48</accession>
<evidence type="ECO:0000313" key="2">
    <source>
        <dbReference type="EMBL" id="KAK2642293.1"/>
    </source>
</evidence>
<organism evidence="2 3">
    <name type="scientific">Dipteronia dyeriana</name>
    <dbReference type="NCBI Taxonomy" id="168575"/>
    <lineage>
        <taxon>Eukaryota</taxon>
        <taxon>Viridiplantae</taxon>
        <taxon>Streptophyta</taxon>
        <taxon>Embryophyta</taxon>
        <taxon>Tracheophyta</taxon>
        <taxon>Spermatophyta</taxon>
        <taxon>Magnoliopsida</taxon>
        <taxon>eudicotyledons</taxon>
        <taxon>Gunneridae</taxon>
        <taxon>Pentapetalae</taxon>
        <taxon>rosids</taxon>
        <taxon>malvids</taxon>
        <taxon>Sapindales</taxon>
        <taxon>Sapindaceae</taxon>
        <taxon>Hippocastanoideae</taxon>
        <taxon>Acereae</taxon>
        <taxon>Dipteronia</taxon>
    </lineage>
</organism>
<comment type="caution">
    <text evidence="2">The sequence shown here is derived from an EMBL/GenBank/DDBJ whole genome shotgun (WGS) entry which is preliminary data.</text>
</comment>
<dbReference type="EMBL" id="JANJYI010000007">
    <property type="protein sequence ID" value="KAK2642293.1"/>
    <property type="molecule type" value="Genomic_DNA"/>
</dbReference>
<reference evidence="2" key="1">
    <citation type="journal article" date="2023" name="Plant J.">
        <title>Genome sequences and population genomics provide insights into the demographic history, inbreeding, and mutation load of two 'living fossil' tree species of Dipteronia.</title>
        <authorList>
            <person name="Feng Y."/>
            <person name="Comes H.P."/>
            <person name="Chen J."/>
            <person name="Zhu S."/>
            <person name="Lu R."/>
            <person name="Zhang X."/>
            <person name="Li P."/>
            <person name="Qiu J."/>
            <person name="Olsen K.M."/>
            <person name="Qiu Y."/>
        </authorList>
    </citation>
    <scope>NUCLEOTIDE SEQUENCE</scope>
    <source>
        <strain evidence="2">KIB01</strain>
    </source>
</reference>
<dbReference type="AlphaFoldDB" id="A0AAD9TV48"/>
<sequence length="107" mass="12797">MWMRKMKPHEGERKDEGQSDLENFQICHINLLIYFFSFLGSEVLSELFLKEFSSKEGKFGILRHRLHRCYFLTNSFWVFIISHLQVPLWPLDFLQMDAFSSISMSTL</sequence>
<name>A0AAD9TV48_9ROSI</name>
<evidence type="ECO:0000313" key="3">
    <source>
        <dbReference type="Proteomes" id="UP001280121"/>
    </source>
</evidence>